<dbReference type="KEGG" id="liu:OU989_12655"/>
<dbReference type="AlphaFoldDB" id="A0AAJ5RN98"/>
<dbReference type="Pfam" id="PF00190">
    <property type="entry name" value="Cupin_1"/>
    <property type="match status" value="1"/>
</dbReference>
<dbReference type="InterPro" id="IPR011051">
    <property type="entry name" value="RmlC_Cupin_sf"/>
</dbReference>
<protein>
    <submittedName>
        <fullName evidence="2">Cupin domain-containing protein</fullName>
    </submittedName>
</protein>
<proteinExistence type="predicted"/>
<name>A0AAJ5RN98_9BACI</name>
<feature type="domain" description="Cupin type-1" evidence="1">
    <location>
        <begin position="21"/>
        <end position="158"/>
    </location>
</feature>
<organism evidence="2 3">
    <name type="scientific">Lysinibacillus irui</name>
    <dbReference type="NCBI Taxonomy" id="2998077"/>
    <lineage>
        <taxon>Bacteria</taxon>
        <taxon>Bacillati</taxon>
        <taxon>Bacillota</taxon>
        <taxon>Bacilli</taxon>
        <taxon>Bacillales</taxon>
        <taxon>Bacillaceae</taxon>
        <taxon>Lysinibacillus</taxon>
    </lineage>
</organism>
<reference evidence="2" key="1">
    <citation type="submission" date="2022-11" db="EMBL/GenBank/DDBJ databases">
        <title>Lysinibacillus irui.</title>
        <authorList>
            <person name="Akintayo S.O."/>
        </authorList>
    </citation>
    <scope>NUCLEOTIDE SEQUENCE</scope>
    <source>
        <strain evidence="2">IRB4-01</strain>
    </source>
</reference>
<dbReference type="InterPro" id="IPR006045">
    <property type="entry name" value="Cupin_1"/>
</dbReference>
<dbReference type="Proteomes" id="UP001219585">
    <property type="component" value="Chromosome"/>
</dbReference>
<evidence type="ECO:0000313" key="2">
    <source>
        <dbReference type="EMBL" id="WDV09106.1"/>
    </source>
</evidence>
<gene>
    <name evidence="2" type="ORF">OU989_12655</name>
</gene>
<dbReference type="CDD" id="cd20306">
    <property type="entry name" value="cupin_OxDC-like"/>
    <property type="match status" value="1"/>
</dbReference>
<sequence length="216" mass="24601">MNTNIDYSSPSAEFTFDVNKSTLFKKDSRNYINVLGVEQLNTLENVSLLDIFLSEDNVVEPHYHQNAAELVYCITGAATVSLLNPFTKKIQNYPIKPGQVANVPQGWWHYEIATEDDTHLLAIFDAPTPEVILGSDILKFTPANIMAHTYCLDEEQWKKTIAPVVPTTYIGPAKGCNHVKSATDKQTKPKHYMKPCPYPYPYRYPYPHPYPYGTYY</sequence>
<dbReference type="EMBL" id="CP113527">
    <property type="protein sequence ID" value="WDV09106.1"/>
    <property type="molecule type" value="Genomic_DNA"/>
</dbReference>
<accession>A0AAJ5RN98</accession>
<evidence type="ECO:0000259" key="1">
    <source>
        <dbReference type="SMART" id="SM00835"/>
    </source>
</evidence>
<evidence type="ECO:0000313" key="3">
    <source>
        <dbReference type="Proteomes" id="UP001219585"/>
    </source>
</evidence>
<dbReference type="InterPro" id="IPR014710">
    <property type="entry name" value="RmlC-like_jellyroll"/>
</dbReference>
<dbReference type="SUPFAM" id="SSF51182">
    <property type="entry name" value="RmlC-like cupins"/>
    <property type="match status" value="1"/>
</dbReference>
<dbReference type="Gene3D" id="2.60.120.10">
    <property type="entry name" value="Jelly Rolls"/>
    <property type="match status" value="1"/>
</dbReference>
<dbReference type="SMART" id="SM00835">
    <property type="entry name" value="Cupin_1"/>
    <property type="match status" value="1"/>
</dbReference>